<sequence length="803" mass="89526">MNPTEPGVLVYRQCAEFQADISRKNRIGRQCKGGEAKIFADCETVRQDYLRIFSTLVLMQVASRLPWLHYLNDLITRSSNDASLPWTEAPPPFHWRIRLRSIPQAPMAVLSRTQQPIQYAVFKTYRTTLPFHDELEAYQAIRNKNIVNYYGSFQWYSETGDHYFTIILEFAEEGSLYDLYKSNDPPTSSEEIRKFWKGLVGLVEGVEALHNHVNGHGYTIIHQDLKPSNVLVLRNNTRPQSPFQFKIGDLGASTVKYGPPPQRDNGPDTGAGKTYGPPELHLGHTIDYTVGPHVDIWALGCILTEAAVWVCFGEPGRQRFRQARMRETSTLSDDHRALGSEDAFHDGSKALKCVQDAYQWISSDGRRCDDNTMRIVEYVLANCLAEYEARPIARAVRANLNKILYCQPTTPLRDSSSLSSTMSREHRHRTSVNGSEAYEHVHGMVQEAQALHRPPSNPAPYFQDTAGDRVPPELAASPEPTRGSLHQPRPSTTGSQNHSTSPGMSDPPNGIQSPATPSSPRPRDLSVLINGSSGPGTSPYPPSNNDDTSLREITYKVVLDWMAEGKKSRSKTELSGWKQAQSALKNRDYIIVVDNSKTMQTHSQEASGFAKALSYLIKKLDRDGFEVFFTSAPTAKTVCKTSSDVEALFNKSFLDGHNANCRMEYTLGKVLTDVVRPKLGQKTAAEGGSTKRIFSRRAKVSAVSIYVLTTGVWDESSDGTCGVETPIESLIAYMRKNDVGRTDAMIQFVSFGSNERGIRRLVALDDELPQKEACKGFDIVDHKRSHDSIWKILEGSISKGNDG</sequence>
<feature type="compositionally biased region" description="Polar residues" evidence="9">
    <location>
        <begin position="489"/>
        <end position="503"/>
    </location>
</feature>
<evidence type="ECO:0000256" key="2">
    <source>
        <dbReference type="ARBA" id="ARBA00022527"/>
    </source>
</evidence>
<keyword evidence="12" id="KW-1185">Reference proteome</keyword>
<evidence type="ECO:0000313" key="11">
    <source>
        <dbReference type="EMBL" id="KAK7952722.1"/>
    </source>
</evidence>
<reference evidence="11 12" key="1">
    <citation type="submission" date="2023-01" db="EMBL/GenBank/DDBJ databases">
        <title>Analysis of 21 Apiospora genomes using comparative genomics revels a genus with tremendous synthesis potential of carbohydrate active enzymes and secondary metabolites.</title>
        <authorList>
            <person name="Sorensen T."/>
        </authorList>
    </citation>
    <scope>NUCLEOTIDE SEQUENCE [LARGE SCALE GENOMIC DNA]</scope>
    <source>
        <strain evidence="11 12">CBS 24483</strain>
    </source>
</reference>
<feature type="region of interest" description="Disordered" evidence="9">
    <location>
        <begin position="450"/>
        <end position="548"/>
    </location>
</feature>
<dbReference type="CDD" id="cd00180">
    <property type="entry name" value="PKc"/>
    <property type="match status" value="1"/>
</dbReference>
<keyword evidence="3" id="KW-0808">Transferase</keyword>
<dbReference type="InterPro" id="IPR050660">
    <property type="entry name" value="NEK_Ser/Thr_kinase"/>
</dbReference>
<comment type="catalytic activity">
    <reaction evidence="7">
        <text>L-threonyl-[protein] + ATP = O-phospho-L-threonyl-[protein] + ADP + H(+)</text>
        <dbReference type="Rhea" id="RHEA:46608"/>
        <dbReference type="Rhea" id="RHEA-COMP:11060"/>
        <dbReference type="Rhea" id="RHEA-COMP:11605"/>
        <dbReference type="ChEBI" id="CHEBI:15378"/>
        <dbReference type="ChEBI" id="CHEBI:30013"/>
        <dbReference type="ChEBI" id="CHEBI:30616"/>
        <dbReference type="ChEBI" id="CHEBI:61977"/>
        <dbReference type="ChEBI" id="CHEBI:456216"/>
        <dbReference type="EC" id="2.7.11.1"/>
    </reaction>
</comment>
<dbReference type="SMART" id="SM00220">
    <property type="entry name" value="S_TKc"/>
    <property type="match status" value="1"/>
</dbReference>
<evidence type="ECO:0000256" key="9">
    <source>
        <dbReference type="SAM" id="MobiDB-lite"/>
    </source>
</evidence>
<evidence type="ECO:0000256" key="7">
    <source>
        <dbReference type="ARBA" id="ARBA00047899"/>
    </source>
</evidence>
<dbReference type="RefSeq" id="XP_066700784.1">
    <property type="nucleotide sequence ID" value="XM_066844672.1"/>
</dbReference>
<feature type="region of interest" description="Disordered" evidence="9">
    <location>
        <begin position="254"/>
        <end position="276"/>
    </location>
</feature>
<feature type="region of interest" description="Disordered" evidence="9">
    <location>
        <begin position="411"/>
        <end position="433"/>
    </location>
</feature>
<dbReference type="EC" id="2.7.11.1" evidence="1"/>
<keyword evidence="4" id="KW-0547">Nucleotide-binding</keyword>
<dbReference type="PROSITE" id="PS50011">
    <property type="entry name" value="PROTEIN_KINASE_DOM"/>
    <property type="match status" value="1"/>
</dbReference>
<comment type="catalytic activity">
    <reaction evidence="8">
        <text>L-seryl-[protein] + ATP = O-phospho-L-seryl-[protein] + ADP + H(+)</text>
        <dbReference type="Rhea" id="RHEA:17989"/>
        <dbReference type="Rhea" id="RHEA-COMP:9863"/>
        <dbReference type="Rhea" id="RHEA-COMP:11604"/>
        <dbReference type="ChEBI" id="CHEBI:15378"/>
        <dbReference type="ChEBI" id="CHEBI:29999"/>
        <dbReference type="ChEBI" id="CHEBI:30616"/>
        <dbReference type="ChEBI" id="CHEBI:83421"/>
        <dbReference type="ChEBI" id="CHEBI:456216"/>
        <dbReference type="EC" id="2.7.11.1"/>
    </reaction>
</comment>
<dbReference type="GeneID" id="92077734"/>
<evidence type="ECO:0000256" key="3">
    <source>
        <dbReference type="ARBA" id="ARBA00022679"/>
    </source>
</evidence>
<keyword evidence="2" id="KW-0723">Serine/threonine-protein kinase</keyword>
<evidence type="ECO:0000256" key="8">
    <source>
        <dbReference type="ARBA" id="ARBA00048679"/>
    </source>
</evidence>
<dbReference type="Gene3D" id="1.10.510.10">
    <property type="entry name" value="Transferase(Phosphotransferase) domain 1"/>
    <property type="match status" value="1"/>
</dbReference>
<evidence type="ECO:0000259" key="10">
    <source>
        <dbReference type="PROSITE" id="PS50011"/>
    </source>
</evidence>
<accession>A0ABR1QFG8</accession>
<gene>
    <name evidence="11" type="ORF">PG986_008450</name>
</gene>
<dbReference type="Pfam" id="PF00069">
    <property type="entry name" value="Pkinase"/>
    <property type="match status" value="1"/>
</dbReference>
<feature type="domain" description="Protein kinase" evidence="10">
    <location>
        <begin position="96"/>
        <end position="404"/>
    </location>
</feature>
<keyword evidence="6" id="KW-0067">ATP-binding</keyword>
<dbReference type="PROSITE" id="PS00108">
    <property type="entry name" value="PROTEIN_KINASE_ST"/>
    <property type="match status" value="1"/>
</dbReference>
<dbReference type="EMBL" id="JAQQWE010000005">
    <property type="protein sequence ID" value="KAK7952722.1"/>
    <property type="molecule type" value="Genomic_DNA"/>
</dbReference>
<evidence type="ECO:0000256" key="5">
    <source>
        <dbReference type="ARBA" id="ARBA00022777"/>
    </source>
</evidence>
<evidence type="ECO:0000313" key="12">
    <source>
        <dbReference type="Proteomes" id="UP001391051"/>
    </source>
</evidence>
<dbReference type="Proteomes" id="UP001391051">
    <property type="component" value="Unassembled WGS sequence"/>
</dbReference>
<organism evidence="11 12">
    <name type="scientific">Apiospora aurea</name>
    <dbReference type="NCBI Taxonomy" id="335848"/>
    <lineage>
        <taxon>Eukaryota</taxon>
        <taxon>Fungi</taxon>
        <taxon>Dikarya</taxon>
        <taxon>Ascomycota</taxon>
        <taxon>Pezizomycotina</taxon>
        <taxon>Sordariomycetes</taxon>
        <taxon>Xylariomycetidae</taxon>
        <taxon>Amphisphaeriales</taxon>
        <taxon>Apiosporaceae</taxon>
        <taxon>Apiospora</taxon>
    </lineage>
</organism>
<dbReference type="PANTHER" id="PTHR43671">
    <property type="entry name" value="SERINE/THREONINE-PROTEIN KINASE NEK"/>
    <property type="match status" value="1"/>
</dbReference>
<dbReference type="InterPro" id="IPR011009">
    <property type="entry name" value="Kinase-like_dom_sf"/>
</dbReference>
<keyword evidence="5" id="KW-0418">Kinase</keyword>
<name>A0ABR1QFG8_9PEZI</name>
<dbReference type="SUPFAM" id="SSF56112">
    <property type="entry name" value="Protein kinase-like (PK-like)"/>
    <property type="match status" value="1"/>
</dbReference>
<proteinExistence type="predicted"/>
<evidence type="ECO:0000256" key="1">
    <source>
        <dbReference type="ARBA" id="ARBA00012513"/>
    </source>
</evidence>
<dbReference type="InterPro" id="IPR000719">
    <property type="entry name" value="Prot_kinase_dom"/>
</dbReference>
<evidence type="ECO:0000256" key="4">
    <source>
        <dbReference type="ARBA" id="ARBA00022741"/>
    </source>
</evidence>
<evidence type="ECO:0000256" key="6">
    <source>
        <dbReference type="ARBA" id="ARBA00022840"/>
    </source>
</evidence>
<dbReference type="InterPro" id="IPR008271">
    <property type="entry name" value="Ser/Thr_kinase_AS"/>
</dbReference>
<protein>
    <recommendedName>
        <fullName evidence="1">non-specific serine/threonine protein kinase</fullName>
        <ecNumber evidence="1">2.7.11.1</ecNumber>
    </recommendedName>
</protein>
<dbReference type="PANTHER" id="PTHR43671:SF98">
    <property type="entry name" value="SERINE_THREONINE-PROTEIN KINASE NEK11"/>
    <property type="match status" value="1"/>
</dbReference>
<comment type="caution">
    <text evidence="11">The sequence shown here is derived from an EMBL/GenBank/DDBJ whole genome shotgun (WGS) entry which is preliminary data.</text>
</comment>